<dbReference type="SUPFAM" id="SSF56112">
    <property type="entry name" value="Protein kinase-like (PK-like)"/>
    <property type="match status" value="1"/>
</dbReference>
<dbReference type="PANTHER" id="PTHR44305:SF2">
    <property type="entry name" value="SI:DKEY-192D15.2"/>
    <property type="match status" value="1"/>
</dbReference>
<protein>
    <recommendedName>
        <fullName evidence="1">Protein kinase domain-containing protein</fullName>
    </recommendedName>
</protein>
<gene>
    <name evidence="2" type="ORF">FJTKL_09296</name>
</gene>
<feature type="domain" description="Protein kinase" evidence="1">
    <location>
        <begin position="134"/>
        <end position="526"/>
    </location>
</feature>
<keyword evidence="3" id="KW-1185">Reference proteome</keyword>
<dbReference type="EMBL" id="JBAWTH010000003">
    <property type="protein sequence ID" value="KAL2292306.1"/>
    <property type="molecule type" value="Genomic_DNA"/>
</dbReference>
<dbReference type="Proteomes" id="UP001600888">
    <property type="component" value="Unassembled WGS sequence"/>
</dbReference>
<organism evidence="2 3">
    <name type="scientific">Diaporthe vaccinii</name>
    <dbReference type="NCBI Taxonomy" id="105482"/>
    <lineage>
        <taxon>Eukaryota</taxon>
        <taxon>Fungi</taxon>
        <taxon>Dikarya</taxon>
        <taxon>Ascomycota</taxon>
        <taxon>Pezizomycotina</taxon>
        <taxon>Sordariomycetes</taxon>
        <taxon>Sordariomycetidae</taxon>
        <taxon>Diaporthales</taxon>
        <taxon>Diaporthaceae</taxon>
        <taxon>Diaporthe</taxon>
        <taxon>Diaporthe eres species complex</taxon>
    </lineage>
</organism>
<sequence length="577" mass="65808">MAALAAATTSLEEQQGYAQHKFHYYRNGIDGYWATFQEIVDGNLNGDPEYVQRWNDIVLRIAALPGMPAGVVPAAARFQFTVNHRDRLKGVAFPARPKFKDLQAPIGTRVLQREARVAVQKEYTNAYKLMRSSFRYIKCLGWGGDGIVSLWRYSPGPGQEHSVVMKMSNQFELDGRRPRVATEYLDRERDVITQLGRAPHIVQRFYTAHHPRTVNVNSRRSVRTAASVADMAQRIDGHDGSYFLMEHCKFGNLEGQLFKAARDMPGGTERYLPESILWRFFDCMVKACMAMEEPPRLNPLNGVVPVNAQGPYLPEVLTPGNPGREGIVHIDFVGDFGFAQSESRLWAVSRPLALGAGPPTIAPQVIRRERRWRLRHEGKFRYALPEQFGKDWDMIPAWQDPSDGGQQPWMMAWMPTWMLPWARPPPITTGPGRYTSASNVWQMGMTMKTCMMLVDPDLPPYAGRMTSQEPANPTPDQERWTYGWSLLDPAEQWTGKYQQSLIDLVARCLMAKQAYRPTLQQIQTIITAELALPANQNVPNYWTNTFFPDPQPPRPPVDTENINNIDPFWDYRKRKPL</sequence>
<evidence type="ECO:0000313" key="2">
    <source>
        <dbReference type="EMBL" id="KAL2292306.1"/>
    </source>
</evidence>
<name>A0ABR4FC87_9PEZI</name>
<proteinExistence type="predicted"/>
<dbReference type="PROSITE" id="PS50011">
    <property type="entry name" value="PROTEIN_KINASE_DOM"/>
    <property type="match status" value="1"/>
</dbReference>
<accession>A0ABR4FC87</accession>
<dbReference type="InterPro" id="IPR011009">
    <property type="entry name" value="Kinase-like_dom_sf"/>
</dbReference>
<dbReference type="PANTHER" id="PTHR44305">
    <property type="entry name" value="SI:DKEY-192D15.2-RELATED"/>
    <property type="match status" value="1"/>
</dbReference>
<dbReference type="InterPro" id="IPR000719">
    <property type="entry name" value="Prot_kinase_dom"/>
</dbReference>
<evidence type="ECO:0000313" key="3">
    <source>
        <dbReference type="Proteomes" id="UP001600888"/>
    </source>
</evidence>
<reference evidence="2 3" key="1">
    <citation type="submission" date="2024-03" db="EMBL/GenBank/DDBJ databases">
        <title>A high-quality draft genome sequence of Diaporthe vaccinii, a causative agent of upright dieback and viscid rot disease in cranberry plants.</title>
        <authorList>
            <person name="Sarrasin M."/>
            <person name="Lang B.F."/>
            <person name="Burger G."/>
        </authorList>
    </citation>
    <scope>NUCLEOTIDE SEQUENCE [LARGE SCALE GENOMIC DNA]</scope>
    <source>
        <strain evidence="2 3">IS7</strain>
    </source>
</reference>
<dbReference type="Gene3D" id="1.10.510.10">
    <property type="entry name" value="Transferase(Phosphotransferase) domain 1"/>
    <property type="match status" value="1"/>
</dbReference>
<dbReference type="InterPro" id="IPR053083">
    <property type="entry name" value="TF_kinase-domain_protein"/>
</dbReference>
<evidence type="ECO:0000259" key="1">
    <source>
        <dbReference type="PROSITE" id="PS50011"/>
    </source>
</evidence>
<comment type="caution">
    <text evidence="2">The sequence shown here is derived from an EMBL/GenBank/DDBJ whole genome shotgun (WGS) entry which is preliminary data.</text>
</comment>